<dbReference type="EMBL" id="BAABRN010000021">
    <property type="protein sequence ID" value="GAA5502301.1"/>
    <property type="molecule type" value="Genomic_DNA"/>
</dbReference>
<dbReference type="InterPro" id="IPR036938">
    <property type="entry name" value="PAP2/HPO_sf"/>
</dbReference>
<keyword evidence="2" id="KW-1185">Reference proteome</keyword>
<dbReference type="Proteomes" id="UP001458946">
    <property type="component" value="Unassembled WGS sequence"/>
</dbReference>
<gene>
    <name evidence="1" type="ORF">Dxin01_02045</name>
</gene>
<organism evidence="1 2">
    <name type="scientific">Deinococcus xinjiangensis</name>
    <dbReference type="NCBI Taxonomy" id="457454"/>
    <lineage>
        <taxon>Bacteria</taxon>
        <taxon>Thermotogati</taxon>
        <taxon>Deinococcota</taxon>
        <taxon>Deinococci</taxon>
        <taxon>Deinococcales</taxon>
        <taxon>Deinococcaceae</taxon>
        <taxon>Deinococcus</taxon>
    </lineage>
</organism>
<evidence type="ECO:0000313" key="1">
    <source>
        <dbReference type="EMBL" id="GAA5502301.1"/>
    </source>
</evidence>
<comment type="caution">
    <text evidence="1">The sequence shown here is derived from an EMBL/GenBank/DDBJ whole genome shotgun (WGS) entry which is preliminary data.</text>
</comment>
<sequence length="92" mass="9969">MLSDLSGSKFFPDGLREMTLEPSFLKIDHPAGAQAVKIEWATYFDAADQSGQSRIWGGIHIEPDDLAGRRVGHEVGVAAAALAHRYFDGLGK</sequence>
<accession>A0ABP9VC39</accession>
<dbReference type="SUPFAM" id="SSF48317">
    <property type="entry name" value="Acid phosphatase/Vanadium-dependent haloperoxidase"/>
    <property type="match status" value="1"/>
</dbReference>
<protein>
    <submittedName>
        <fullName evidence="1">Uncharacterized protein</fullName>
    </submittedName>
</protein>
<reference evidence="1 2" key="1">
    <citation type="submission" date="2024-02" db="EMBL/GenBank/DDBJ databases">
        <title>Deinococcus xinjiangensis NBRC 107630.</title>
        <authorList>
            <person name="Ichikawa N."/>
            <person name="Katano-Makiyama Y."/>
            <person name="Hidaka K."/>
        </authorList>
    </citation>
    <scope>NUCLEOTIDE SEQUENCE [LARGE SCALE GENOMIC DNA]</scope>
    <source>
        <strain evidence="1 2">NBRC 107630</strain>
    </source>
</reference>
<dbReference type="RefSeq" id="WP_353542273.1">
    <property type="nucleotide sequence ID" value="NZ_BAABRN010000021.1"/>
</dbReference>
<name>A0ABP9VC39_9DEIO</name>
<dbReference type="Gene3D" id="1.10.606.20">
    <property type="match status" value="1"/>
</dbReference>
<evidence type="ECO:0000313" key="2">
    <source>
        <dbReference type="Proteomes" id="UP001458946"/>
    </source>
</evidence>
<proteinExistence type="predicted"/>